<dbReference type="GO" id="GO:0004984">
    <property type="term" value="F:olfactory receptor activity"/>
    <property type="evidence" value="ECO:0007669"/>
    <property type="project" value="InterPro"/>
</dbReference>
<accession>A0A1A6H092</accession>
<dbReference type="PANTHER" id="PTHR26453">
    <property type="entry name" value="OLFACTORY RECEPTOR"/>
    <property type="match status" value="1"/>
</dbReference>
<keyword evidence="8 12" id="KW-0472">Membrane</keyword>
<protein>
    <recommendedName>
        <fullName evidence="13">G-protein coupled receptors family 1 profile domain-containing protein</fullName>
    </recommendedName>
</protein>
<evidence type="ECO:0000256" key="8">
    <source>
        <dbReference type="ARBA" id="ARBA00023136"/>
    </source>
</evidence>
<dbReference type="PRINTS" id="PR00245">
    <property type="entry name" value="OLFACTORYR"/>
</dbReference>
<keyword evidence="7 11" id="KW-0297">G-protein coupled receptor</keyword>
<comment type="caution">
    <text evidence="14">The sequence shown here is derived from an EMBL/GenBank/DDBJ whole genome shotgun (WGS) entry which is preliminary data.</text>
</comment>
<keyword evidence="2" id="KW-1003">Cell membrane</keyword>
<feature type="transmembrane region" description="Helical" evidence="12">
    <location>
        <begin position="498"/>
        <end position="516"/>
    </location>
</feature>
<dbReference type="GO" id="GO:0005886">
    <property type="term" value="C:plasma membrane"/>
    <property type="evidence" value="ECO:0007669"/>
    <property type="project" value="UniProtKB-SubCell"/>
</dbReference>
<dbReference type="AlphaFoldDB" id="A0A1A6H092"/>
<keyword evidence="4 11" id="KW-0812">Transmembrane</keyword>
<dbReference type="PROSITE" id="PS50262">
    <property type="entry name" value="G_PROTEIN_RECEP_F1_2"/>
    <property type="match status" value="2"/>
</dbReference>
<keyword evidence="9 11" id="KW-0675">Receptor</keyword>
<evidence type="ECO:0000256" key="2">
    <source>
        <dbReference type="ARBA" id="ARBA00022475"/>
    </source>
</evidence>
<dbReference type="Pfam" id="PF13853">
    <property type="entry name" value="7tm_4"/>
    <property type="match status" value="1"/>
</dbReference>
<feature type="transmembrane region" description="Helical" evidence="12">
    <location>
        <begin position="142"/>
        <end position="160"/>
    </location>
</feature>
<dbReference type="CDD" id="cd15947">
    <property type="entry name" value="7tmA_OR2B-like"/>
    <property type="match status" value="1"/>
</dbReference>
<evidence type="ECO:0000256" key="11">
    <source>
        <dbReference type="RuleBase" id="RU000688"/>
    </source>
</evidence>
<evidence type="ECO:0000256" key="1">
    <source>
        <dbReference type="ARBA" id="ARBA00004651"/>
    </source>
</evidence>
<dbReference type="SUPFAM" id="SSF81321">
    <property type="entry name" value="Family A G protein-coupled receptor-like"/>
    <property type="match status" value="2"/>
</dbReference>
<evidence type="ECO:0000256" key="9">
    <source>
        <dbReference type="ARBA" id="ARBA00023170"/>
    </source>
</evidence>
<feature type="transmembrane region" description="Helical" evidence="12">
    <location>
        <begin position="540"/>
        <end position="559"/>
    </location>
</feature>
<keyword evidence="5" id="KW-0552">Olfaction</keyword>
<comment type="similarity">
    <text evidence="11">Belongs to the G-protein coupled receptor 1 family.</text>
</comment>
<proteinExistence type="inferred from homology"/>
<evidence type="ECO:0000313" key="14">
    <source>
        <dbReference type="EMBL" id="OBS72008.1"/>
    </source>
</evidence>
<dbReference type="FunFam" id="1.20.1070.10:FF:000005">
    <property type="entry name" value="Olfactory receptor"/>
    <property type="match status" value="1"/>
</dbReference>
<evidence type="ECO:0000256" key="3">
    <source>
        <dbReference type="ARBA" id="ARBA00022606"/>
    </source>
</evidence>
<feature type="transmembrane region" description="Helical" evidence="12">
    <location>
        <begin position="65"/>
        <end position="88"/>
    </location>
</feature>
<dbReference type="EMBL" id="LZPO01055249">
    <property type="protein sequence ID" value="OBS72008.1"/>
    <property type="molecule type" value="Genomic_DNA"/>
</dbReference>
<dbReference type="InterPro" id="IPR017452">
    <property type="entry name" value="GPCR_Rhodpsn_7TM"/>
</dbReference>
<feature type="transmembrane region" description="Helical" evidence="12">
    <location>
        <begin position="237"/>
        <end position="266"/>
    </location>
</feature>
<feature type="non-terminal residue" evidence="14">
    <location>
        <position position="1"/>
    </location>
</feature>
<dbReference type="PRINTS" id="PR00237">
    <property type="entry name" value="GPCRRHODOPSN"/>
</dbReference>
<organism evidence="14 15">
    <name type="scientific">Neotoma lepida</name>
    <name type="common">Desert woodrat</name>
    <dbReference type="NCBI Taxonomy" id="56216"/>
    <lineage>
        <taxon>Eukaryota</taxon>
        <taxon>Metazoa</taxon>
        <taxon>Chordata</taxon>
        <taxon>Craniata</taxon>
        <taxon>Vertebrata</taxon>
        <taxon>Euteleostomi</taxon>
        <taxon>Mammalia</taxon>
        <taxon>Eutheria</taxon>
        <taxon>Euarchontoglires</taxon>
        <taxon>Glires</taxon>
        <taxon>Rodentia</taxon>
        <taxon>Myomorpha</taxon>
        <taxon>Muroidea</taxon>
        <taxon>Cricetidae</taxon>
        <taxon>Neotominae</taxon>
        <taxon>Neotoma</taxon>
    </lineage>
</organism>
<gene>
    <name evidence="14" type="ORF">A6R68_13414</name>
</gene>
<evidence type="ECO:0000256" key="7">
    <source>
        <dbReference type="ARBA" id="ARBA00023040"/>
    </source>
</evidence>
<keyword evidence="10 11" id="KW-0807">Transducer</keyword>
<dbReference type="Pfam" id="PF00001">
    <property type="entry name" value="7tm_1"/>
    <property type="match status" value="1"/>
</dbReference>
<feature type="transmembrane region" description="Helical" evidence="12">
    <location>
        <begin position="418"/>
        <end position="437"/>
    </location>
</feature>
<dbReference type="GO" id="GO:0004930">
    <property type="term" value="F:G protein-coupled receptor activity"/>
    <property type="evidence" value="ECO:0007669"/>
    <property type="project" value="UniProtKB-KW"/>
</dbReference>
<dbReference type="InterPro" id="IPR000725">
    <property type="entry name" value="Olfact_rcpt"/>
</dbReference>
<keyword evidence="6 12" id="KW-1133">Transmembrane helix</keyword>
<feature type="transmembrane region" description="Helical" evidence="12">
    <location>
        <begin position="180"/>
        <end position="198"/>
    </location>
</feature>
<dbReference type="FunFam" id="1.20.1070.10:FF:000008">
    <property type="entry name" value="Olfactory receptor"/>
    <property type="match status" value="1"/>
</dbReference>
<dbReference type="PROSITE" id="PS00237">
    <property type="entry name" value="G_PROTEIN_RECEP_F1_1"/>
    <property type="match status" value="2"/>
</dbReference>
<keyword evidence="3" id="KW-0716">Sensory transduction</keyword>
<dbReference type="OrthoDB" id="5950740at2759"/>
<feature type="domain" description="G-protein coupled receptors family 1 profile" evidence="13">
    <location>
        <begin position="81"/>
        <end position="330"/>
    </location>
</feature>
<feature type="non-terminal residue" evidence="14">
    <location>
        <position position="562"/>
    </location>
</feature>
<name>A0A1A6H092_NEOLE</name>
<keyword evidence="15" id="KW-1185">Reference proteome</keyword>
<evidence type="ECO:0000256" key="10">
    <source>
        <dbReference type="ARBA" id="ARBA00023224"/>
    </source>
</evidence>
<feature type="domain" description="G-protein coupled receptors family 1 profile" evidence="13">
    <location>
        <begin position="399"/>
        <end position="515"/>
    </location>
</feature>
<evidence type="ECO:0000259" key="13">
    <source>
        <dbReference type="PROSITE" id="PS50262"/>
    </source>
</evidence>
<dbReference type="InterPro" id="IPR000276">
    <property type="entry name" value="GPCR_Rhodpsn"/>
</dbReference>
<evidence type="ECO:0000256" key="5">
    <source>
        <dbReference type="ARBA" id="ARBA00022725"/>
    </source>
</evidence>
<feature type="transmembrane region" description="Helical" evidence="12">
    <location>
        <begin position="457"/>
        <end position="478"/>
    </location>
</feature>
<reference evidence="14 15" key="1">
    <citation type="submission" date="2016-06" db="EMBL/GenBank/DDBJ databases">
        <title>The Draft Genome Sequence and Annotation of the Desert Woodrat Neotoma lepida.</title>
        <authorList>
            <person name="Campbell M."/>
            <person name="Oakeson K.F."/>
            <person name="Yandell M."/>
            <person name="Halpert J.R."/>
            <person name="Dearing D."/>
        </authorList>
    </citation>
    <scope>NUCLEOTIDE SEQUENCE [LARGE SCALE GENOMIC DNA]</scope>
    <source>
        <strain evidence="14">417</strain>
        <tissue evidence="14">Liver</tissue>
    </source>
</reference>
<evidence type="ECO:0000256" key="12">
    <source>
        <dbReference type="SAM" id="Phobius"/>
    </source>
</evidence>
<evidence type="ECO:0000256" key="6">
    <source>
        <dbReference type="ARBA" id="ARBA00022989"/>
    </source>
</evidence>
<feature type="transmembrane region" description="Helical" evidence="12">
    <location>
        <begin position="100"/>
        <end position="122"/>
    </location>
</feature>
<dbReference type="SMART" id="SM01381">
    <property type="entry name" value="7TM_GPCR_Srsx"/>
    <property type="match status" value="1"/>
</dbReference>
<feature type="transmembrane region" description="Helical" evidence="12">
    <location>
        <begin position="383"/>
        <end position="406"/>
    </location>
</feature>
<dbReference type="Gene3D" id="1.20.1070.10">
    <property type="entry name" value="Rhodopsin 7-helix transmembrane proteins"/>
    <property type="match status" value="2"/>
</dbReference>
<sequence>KTPVGKLPHQITPLDLAIYKIHALPQTYSSPCNPSGFLRQNPPALIGSREEFILLGFADHPWLELPLFIILLITYPMALMGNIAIILVSTLEPRLHSPMYFFLTNLSFLDMCYTTSIVPQMLFNLGSSRKTISYTGCVVQLYVFHIMGGTECLLLAIMSFDRYVAICRPLHYTLIMNQRVCMLLVSIMWLTGVIFAFSEATLTLQLPLCGINKLDHLLCEIPVLIKTACGEKEANELALSVVCIFILAVPLCLILASYVNIGCAVLRIKSSEGRRKAFGTCSSHLIVVSLFYGPAISMYLQPSSSITRDQPKFMALFYAVITPTLNPFIYTLRNKDVKGALKKLLRNIFNSKHNKLKRMVIINETHPEEFILLGFANHRWLELPVFIILLVTYSLATMGNVAIILVSTLDSRLHSPMYFFLTNLSFLDMCYTTSIVPQMLFNLGSSRKTISYVGCALQLYLFSTMGGTECLLLAIMSFDRYVAICRPLHYSLIMNKRVCILLVCIMWLCGIAYGISEATRTVATMWHQYTGSLTIDQPKLMALFYGVVTPTLNPFIYTLRNK</sequence>
<dbReference type="Proteomes" id="UP000092124">
    <property type="component" value="Unassembled WGS sequence"/>
</dbReference>
<evidence type="ECO:0000313" key="15">
    <source>
        <dbReference type="Proteomes" id="UP000092124"/>
    </source>
</evidence>
<evidence type="ECO:0000256" key="4">
    <source>
        <dbReference type="ARBA" id="ARBA00022692"/>
    </source>
</evidence>
<comment type="subcellular location">
    <subcellularLocation>
        <location evidence="1">Cell membrane</location>
        <topology evidence="1">Multi-pass membrane protein</topology>
    </subcellularLocation>
</comment>